<dbReference type="CDD" id="cd02143">
    <property type="entry name" value="nitroreductase_FeS-like"/>
    <property type="match status" value="1"/>
</dbReference>
<dbReference type="AlphaFoldDB" id="Q6ANI9"/>
<evidence type="ECO:0000256" key="3">
    <source>
        <dbReference type="ARBA" id="ARBA00022630"/>
    </source>
</evidence>
<dbReference type="KEGG" id="dps:DP1356"/>
<evidence type="ECO:0000256" key="4">
    <source>
        <dbReference type="ARBA" id="ARBA00022643"/>
    </source>
</evidence>
<dbReference type="GO" id="GO:0016491">
    <property type="term" value="F:oxidoreductase activity"/>
    <property type="evidence" value="ECO:0007669"/>
    <property type="project" value="UniProtKB-KW"/>
</dbReference>
<dbReference type="Gene3D" id="3.40.109.10">
    <property type="entry name" value="NADH Oxidase"/>
    <property type="match status" value="1"/>
</dbReference>
<organism evidence="10 11">
    <name type="scientific">Desulfotalea psychrophila (strain LSv54 / DSM 12343)</name>
    <dbReference type="NCBI Taxonomy" id="177439"/>
    <lineage>
        <taxon>Bacteria</taxon>
        <taxon>Pseudomonadati</taxon>
        <taxon>Thermodesulfobacteriota</taxon>
        <taxon>Desulfobulbia</taxon>
        <taxon>Desulfobulbales</taxon>
        <taxon>Desulfocapsaceae</taxon>
        <taxon>Desulfotalea</taxon>
    </lineage>
</organism>
<reference evidence="11" key="1">
    <citation type="journal article" date="2004" name="Environ. Microbiol.">
        <title>The genome of Desulfotalea psychrophila, a sulfate-reducing bacterium from permanently cold Arctic sediments.</title>
        <authorList>
            <person name="Rabus R."/>
            <person name="Ruepp A."/>
            <person name="Frickey T."/>
            <person name="Rattei T."/>
            <person name="Fartmann B."/>
            <person name="Stark M."/>
            <person name="Bauer M."/>
            <person name="Zibat A."/>
            <person name="Lombardot T."/>
            <person name="Becker I."/>
            <person name="Amann J."/>
            <person name="Gellner K."/>
            <person name="Teeling H."/>
            <person name="Leuschner W.D."/>
            <person name="Gloeckner F.-O."/>
            <person name="Lupas A.N."/>
            <person name="Amann R."/>
            <person name="Klenk H.-P."/>
        </authorList>
    </citation>
    <scope>NUCLEOTIDE SEQUENCE [LARGE SCALE GENOMIC DNA]</scope>
    <source>
        <strain evidence="11">DSM 12343 / LSv54</strain>
    </source>
</reference>
<keyword evidence="6" id="KW-0560">Oxidoreductase</keyword>
<feature type="domain" description="4Fe-4S ferredoxin-type" evidence="9">
    <location>
        <begin position="33"/>
        <end position="63"/>
    </location>
</feature>
<keyword evidence="7" id="KW-0408">Iron</keyword>
<evidence type="ECO:0000256" key="8">
    <source>
        <dbReference type="ARBA" id="ARBA00023014"/>
    </source>
</evidence>
<dbReference type="Pfam" id="PF12838">
    <property type="entry name" value="Fer4_7"/>
    <property type="match status" value="1"/>
</dbReference>
<evidence type="ECO:0000256" key="7">
    <source>
        <dbReference type="ARBA" id="ARBA00023004"/>
    </source>
</evidence>
<dbReference type="PROSITE" id="PS51379">
    <property type="entry name" value="4FE4S_FER_2"/>
    <property type="match status" value="2"/>
</dbReference>
<comment type="similarity">
    <text evidence="2">Belongs to the nitroreductase family.</text>
</comment>
<dbReference type="PANTHER" id="PTHR43673:SF2">
    <property type="entry name" value="NITROREDUCTASE"/>
    <property type="match status" value="1"/>
</dbReference>
<evidence type="ECO:0000259" key="9">
    <source>
        <dbReference type="PROSITE" id="PS51379"/>
    </source>
</evidence>
<dbReference type="GO" id="GO:0051536">
    <property type="term" value="F:iron-sulfur cluster binding"/>
    <property type="evidence" value="ECO:0007669"/>
    <property type="project" value="UniProtKB-KW"/>
</dbReference>
<keyword evidence="3" id="KW-0285">Flavoprotein</keyword>
<protein>
    <submittedName>
        <fullName evidence="10">Related to ferredoxin</fullName>
    </submittedName>
</protein>
<dbReference type="EMBL" id="CR522870">
    <property type="protein sequence ID" value="CAG36085.1"/>
    <property type="molecule type" value="Genomic_DNA"/>
</dbReference>
<dbReference type="Gene3D" id="3.30.70.20">
    <property type="match status" value="1"/>
</dbReference>
<evidence type="ECO:0000256" key="1">
    <source>
        <dbReference type="ARBA" id="ARBA00001917"/>
    </source>
</evidence>
<proteinExistence type="inferred from homology"/>
<evidence type="ECO:0000313" key="10">
    <source>
        <dbReference type="EMBL" id="CAG36085.1"/>
    </source>
</evidence>
<feature type="domain" description="4Fe-4S ferredoxin-type" evidence="9">
    <location>
        <begin position="2"/>
        <end position="31"/>
    </location>
</feature>
<dbReference type="InterPro" id="IPR000415">
    <property type="entry name" value="Nitroreductase-like"/>
</dbReference>
<dbReference type="eggNOG" id="COG0778">
    <property type="taxonomic scope" value="Bacteria"/>
</dbReference>
<evidence type="ECO:0000313" key="11">
    <source>
        <dbReference type="Proteomes" id="UP000000602"/>
    </source>
</evidence>
<comment type="cofactor">
    <cofactor evidence="1">
        <name>FMN</name>
        <dbReference type="ChEBI" id="CHEBI:58210"/>
    </cofactor>
</comment>
<dbReference type="PROSITE" id="PS00198">
    <property type="entry name" value="4FE4S_FER_1"/>
    <property type="match status" value="2"/>
</dbReference>
<dbReference type="GO" id="GO:0046872">
    <property type="term" value="F:metal ion binding"/>
    <property type="evidence" value="ECO:0007669"/>
    <property type="project" value="UniProtKB-KW"/>
</dbReference>
<sequence length="275" mass="30978">MINFCLDQERCNKCGACAMDCPASIIEIQADFPRVFPYNEESCYQCEHCLAICPTAAISILDINPQTDCLPLKGMLPSPEQMEALVRGRRSSRHYQKKNVEKETVDWLLEMTAHAPTGVNSRSQMFTLVDDMEVMDKIRQEAMAGLKATIASGNLPEKFQYFAQIAEAWENGIDTIFRGAPHMLIISSPEDAPCPEADPFIALSYFELCAATKNIGTLWCGLAKYTLFDILPELGRKIGVPENHKSVYIMLFGKTKLKYARTVQRKNRAINRVRL</sequence>
<keyword evidence="11" id="KW-1185">Reference proteome</keyword>
<dbReference type="SUPFAM" id="SSF55469">
    <property type="entry name" value="FMN-dependent nitroreductase-like"/>
    <property type="match status" value="1"/>
</dbReference>
<name>Q6ANI9_DESPS</name>
<keyword evidence="5" id="KW-0479">Metal-binding</keyword>
<dbReference type="STRING" id="177439.DP1356"/>
<dbReference type="Proteomes" id="UP000000602">
    <property type="component" value="Chromosome"/>
</dbReference>
<evidence type="ECO:0000256" key="5">
    <source>
        <dbReference type="ARBA" id="ARBA00022723"/>
    </source>
</evidence>
<gene>
    <name evidence="10" type="ordered locus">DP1356</name>
</gene>
<dbReference type="OrthoDB" id="368873at2"/>
<dbReference type="eggNOG" id="COG1146">
    <property type="taxonomic scope" value="Bacteria"/>
</dbReference>
<evidence type="ECO:0000256" key="6">
    <source>
        <dbReference type="ARBA" id="ARBA00023002"/>
    </source>
</evidence>
<dbReference type="SUPFAM" id="SSF54862">
    <property type="entry name" value="4Fe-4S ferredoxins"/>
    <property type="match status" value="1"/>
</dbReference>
<dbReference type="PANTHER" id="PTHR43673">
    <property type="entry name" value="NAD(P)H NITROREDUCTASE YDGI-RELATED"/>
    <property type="match status" value="1"/>
</dbReference>
<dbReference type="InterPro" id="IPR017900">
    <property type="entry name" value="4Fe4S_Fe_S_CS"/>
</dbReference>
<dbReference type="RefSeq" id="WP_011188597.1">
    <property type="nucleotide sequence ID" value="NC_006138.1"/>
</dbReference>
<dbReference type="InterPro" id="IPR017896">
    <property type="entry name" value="4Fe4S_Fe-S-bd"/>
</dbReference>
<dbReference type="HOGENOM" id="CLU_070764_2_0_7"/>
<evidence type="ECO:0000256" key="2">
    <source>
        <dbReference type="ARBA" id="ARBA00007118"/>
    </source>
</evidence>
<keyword evidence="4" id="KW-0288">FMN</keyword>
<dbReference type="InterPro" id="IPR029479">
    <property type="entry name" value="Nitroreductase"/>
</dbReference>
<keyword evidence="8" id="KW-0411">Iron-sulfur</keyword>
<accession>Q6ANI9</accession>
<dbReference type="Pfam" id="PF00881">
    <property type="entry name" value="Nitroreductase"/>
    <property type="match status" value="1"/>
</dbReference>